<dbReference type="InterPro" id="IPR005835">
    <property type="entry name" value="NTP_transferase_dom"/>
</dbReference>
<dbReference type="Pfam" id="PF00483">
    <property type="entry name" value="NTP_transferase"/>
    <property type="match status" value="1"/>
</dbReference>
<dbReference type="AlphaFoldDB" id="A0A554LFJ1"/>
<protein>
    <submittedName>
        <fullName evidence="2">Mannose-1-phosphate guanylyltransferase</fullName>
    </submittedName>
</protein>
<dbReference type="CDD" id="cd04181">
    <property type="entry name" value="NTP_transferase"/>
    <property type="match status" value="1"/>
</dbReference>
<evidence type="ECO:0000313" key="2">
    <source>
        <dbReference type="EMBL" id="TSC91666.1"/>
    </source>
</evidence>
<dbReference type="Gene3D" id="3.90.550.10">
    <property type="entry name" value="Spore Coat Polysaccharide Biosynthesis Protein SpsA, Chain A"/>
    <property type="match status" value="1"/>
</dbReference>
<name>A0A554LFJ1_9BACT</name>
<feature type="domain" description="Nucleotidyl transferase" evidence="1">
    <location>
        <begin position="2"/>
        <end position="208"/>
    </location>
</feature>
<accession>A0A554LFJ1</accession>
<dbReference type="Proteomes" id="UP000318296">
    <property type="component" value="Unassembled WGS sequence"/>
</dbReference>
<reference evidence="2 3" key="1">
    <citation type="submission" date="2017-07" db="EMBL/GenBank/DDBJ databases">
        <title>Mechanisms for carbon and nitrogen cycling indicate functional differentiation within the Candidate Phyla Radiation.</title>
        <authorList>
            <person name="Danczak R.E."/>
            <person name="Johnston M.D."/>
            <person name="Kenah C."/>
            <person name="Slattery M."/>
            <person name="Wrighton K.C."/>
            <person name="Wilkins M.J."/>
        </authorList>
    </citation>
    <scope>NUCLEOTIDE SEQUENCE [LARGE SCALE GENOMIC DNA]</scope>
    <source>
        <strain evidence="2">Licking1014_96</strain>
    </source>
</reference>
<feature type="non-terminal residue" evidence="2">
    <location>
        <position position="1"/>
    </location>
</feature>
<keyword evidence="2" id="KW-0808">Transferase</keyword>
<dbReference type="GO" id="GO:0016779">
    <property type="term" value="F:nucleotidyltransferase activity"/>
    <property type="evidence" value="ECO:0007669"/>
    <property type="project" value="UniProtKB-KW"/>
</dbReference>
<dbReference type="InterPro" id="IPR050486">
    <property type="entry name" value="Mannose-1P_guanyltransferase"/>
</dbReference>
<dbReference type="EMBL" id="VMGH01000032">
    <property type="protein sequence ID" value="TSC91666.1"/>
    <property type="molecule type" value="Genomic_DNA"/>
</dbReference>
<evidence type="ECO:0000259" key="1">
    <source>
        <dbReference type="Pfam" id="PF00483"/>
    </source>
</evidence>
<organism evidence="2 3">
    <name type="scientific">Candidatus Berkelbacteria bacterium Licking1014_96</name>
    <dbReference type="NCBI Taxonomy" id="2017149"/>
    <lineage>
        <taxon>Bacteria</taxon>
        <taxon>Candidatus Berkelbacteria</taxon>
    </lineage>
</organism>
<dbReference type="PANTHER" id="PTHR22572">
    <property type="entry name" value="SUGAR-1-PHOSPHATE GUANYL TRANSFERASE"/>
    <property type="match status" value="1"/>
</dbReference>
<comment type="caution">
    <text evidence="2">The sequence shown here is derived from an EMBL/GenBank/DDBJ whole genome shotgun (WGS) entry which is preliminary data.</text>
</comment>
<sequence length="213" mass="24294">LAKPLIPVKGKPMMEHTLDLLRKHDIRNVYISVGYKAKQIMDYFGDGSRYGMKFEYLVEKKPLGTAGPIKMLKGKINKPFMLVWCDILAEIDLNDYINFHFLNNGLATIALTTVEDPSRFGVAVMKGSKILKFVEKPKFGEEPSNLINSGIVILNLEVFNYLPRKAHIMIEKDIYPKLAAAGRLIGYPFEGQWFDTGTYEAYEEVLKKWKGIK</sequence>
<evidence type="ECO:0000313" key="3">
    <source>
        <dbReference type="Proteomes" id="UP000318296"/>
    </source>
</evidence>
<gene>
    <name evidence="2" type="ORF">CEN92_233</name>
</gene>
<keyword evidence="2" id="KW-0548">Nucleotidyltransferase</keyword>
<dbReference type="InterPro" id="IPR029044">
    <property type="entry name" value="Nucleotide-diphossugar_trans"/>
</dbReference>
<proteinExistence type="predicted"/>
<dbReference type="SUPFAM" id="SSF53448">
    <property type="entry name" value="Nucleotide-diphospho-sugar transferases"/>
    <property type="match status" value="1"/>
</dbReference>